<dbReference type="SUPFAM" id="SSF51556">
    <property type="entry name" value="Metallo-dependent hydrolases"/>
    <property type="match status" value="1"/>
</dbReference>
<organism evidence="2 3">
    <name type="scientific">Alteraurantiacibacter aestuarii</name>
    <dbReference type="NCBI Taxonomy" id="650004"/>
    <lineage>
        <taxon>Bacteria</taxon>
        <taxon>Pseudomonadati</taxon>
        <taxon>Pseudomonadota</taxon>
        <taxon>Alphaproteobacteria</taxon>
        <taxon>Sphingomonadales</taxon>
        <taxon>Erythrobacteraceae</taxon>
        <taxon>Alteraurantiacibacter</taxon>
    </lineage>
</organism>
<dbReference type="Proteomes" id="UP000435243">
    <property type="component" value="Unassembled WGS sequence"/>
</dbReference>
<evidence type="ECO:0000313" key="3">
    <source>
        <dbReference type="Proteomes" id="UP000435243"/>
    </source>
</evidence>
<dbReference type="PANTHER" id="PTHR10443:SF12">
    <property type="entry name" value="DIPEPTIDASE"/>
    <property type="match status" value="1"/>
</dbReference>
<reference evidence="2 3" key="1">
    <citation type="submission" date="2019-12" db="EMBL/GenBank/DDBJ databases">
        <title>Genomic-based taxomic classification of the family Erythrobacteraceae.</title>
        <authorList>
            <person name="Xu L."/>
        </authorList>
    </citation>
    <scope>NUCLEOTIDE SEQUENCE [LARGE SCALE GENOMIC DNA]</scope>
    <source>
        <strain evidence="2 3">JCM 16339</strain>
    </source>
</reference>
<dbReference type="AlphaFoldDB" id="A0A844ZPJ2"/>
<dbReference type="PROSITE" id="PS51365">
    <property type="entry name" value="RENAL_DIPEPTIDASE_2"/>
    <property type="match status" value="1"/>
</dbReference>
<dbReference type="CDD" id="cd01301">
    <property type="entry name" value="rDP_like"/>
    <property type="match status" value="1"/>
</dbReference>
<sequence length="414" mass="44633">MKYALPALAALCLSCSANARTAEETAAAALDAAPVWDGHNDTPGQLRWRYGNVIAEFDFTDTRSTGDGGGSMMNTDLLRLRQGHVGAQFWSIFTSASTPGPEAVQAAIEQIDVTKRLIAQNADAMALALTADQVEAAMAEGKIASLLGVEGGHMINNSLAVLRQFDELGVRYVTLTHSRNTQWADSADEDPAHDGLTDFGRQVVREMNRLGMLVDLAHVSEGTMLDALEESRAPIIFSHSNARSVTQESRNVPDNVLDLVPVNGGIVMVTFVGGFVSTTRNIWLADQAAETARQQWLWQGQPGKVAQAMAEWLRDHPEPVASVAEVADHIDYLRGRIGIDHIGVGGDYDGWPSLVAGMEDVSGYPALFTELARRGYSQNDLEKIASRNMMRVMRAAEAYAASQAGMPPIETPAG</sequence>
<gene>
    <name evidence="2" type="ORF">GRI32_02275</name>
</gene>
<dbReference type="Pfam" id="PF01244">
    <property type="entry name" value="Peptidase_M19"/>
    <property type="match status" value="1"/>
</dbReference>
<dbReference type="RefSeq" id="WP_160589486.1">
    <property type="nucleotide sequence ID" value="NZ_BAAAFP010000002.1"/>
</dbReference>
<name>A0A844ZPJ2_9SPHN</name>
<dbReference type="GO" id="GO:0006508">
    <property type="term" value="P:proteolysis"/>
    <property type="evidence" value="ECO:0007669"/>
    <property type="project" value="InterPro"/>
</dbReference>
<feature type="chain" id="PRO_5033050526" evidence="1">
    <location>
        <begin position="20"/>
        <end position="414"/>
    </location>
</feature>
<evidence type="ECO:0000256" key="1">
    <source>
        <dbReference type="SAM" id="SignalP"/>
    </source>
</evidence>
<feature type="signal peptide" evidence="1">
    <location>
        <begin position="1"/>
        <end position="19"/>
    </location>
</feature>
<dbReference type="InterPro" id="IPR008257">
    <property type="entry name" value="Pept_M19"/>
</dbReference>
<dbReference type="OrthoDB" id="9804920at2"/>
<dbReference type="InterPro" id="IPR032466">
    <property type="entry name" value="Metal_Hydrolase"/>
</dbReference>
<proteinExistence type="predicted"/>
<keyword evidence="3" id="KW-1185">Reference proteome</keyword>
<dbReference type="EMBL" id="WTYY01000001">
    <property type="protein sequence ID" value="MXO87559.1"/>
    <property type="molecule type" value="Genomic_DNA"/>
</dbReference>
<accession>A0A844ZPJ2</accession>
<keyword evidence="1" id="KW-0732">Signal</keyword>
<dbReference type="PANTHER" id="PTHR10443">
    <property type="entry name" value="MICROSOMAL DIPEPTIDASE"/>
    <property type="match status" value="1"/>
</dbReference>
<evidence type="ECO:0000313" key="2">
    <source>
        <dbReference type="EMBL" id="MXO87559.1"/>
    </source>
</evidence>
<protein>
    <submittedName>
        <fullName evidence="2">Membrane dipeptidase</fullName>
    </submittedName>
</protein>
<dbReference type="GO" id="GO:0070573">
    <property type="term" value="F:metallodipeptidase activity"/>
    <property type="evidence" value="ECO:0007669"/>
    <property type="project" value="InterPro"/>
</dbReference>
<dbReference type="Gene3D" id="3.20.20.140">
    <property type="entry name" value="Metal-dependent hydrolases"/>
    <property type="match status" value="1"/>
</dbReference>
<comment type="caution">
    <text evidence="2">The sequence shown here is derived from an EMBL/GenBank/DDBJ whole genome shotgun (WGS) entry which is preliminary data.</text>
</comment>